<evidence type="ECO:0000313" key="3">
    <source>
        <dbReference type="Proteomes" id="UP000270094"/>
    </source>
</evidence>
<feature type="region of interest" description="Disordered" evidence="1">
    <location>
        <begin position="405"/>
        <end position="463"/>
    </location>
</feature>
<feature type="compositionally biased region" description="Basic and acidic residues" evidence="1">
    <location>
        <begin position="309"/>
        <end position="350"/>
    </location>
</feature>
<gene>
    <name evidence="2" type="ORF">SVUK_LOCUS9646</name>
</gene>
<feature type="compositionally biased region" description="Basic and acidic residues" evidence="1">
    <location>
        <begin position="192"/>
        <end position="202"/>
    </location>
</feature>
<name>A0A3P7L620_STRVU</name>
<dbReference type="AlphaFoldDB" id="A0A3P7L620"/>
<organism evidence="2 3">
    <name type="scientific">Strongylus vulgaris</name>
    <name type="common">Blood worm</name>
    <dbReference type="NCBI Taxonomy" id="40348"/>
    <lineage>
        <taxon>Eukaryota</taxon>
        <taxon>Metazoa</taxon>
        <taxon>Ecdysozoa</taxon>
        <taxon>Nematoda</taxon>
        <taxon>Chromadorea</taxon>
        <taxon>Rhabditida</taxon>
        <taxon>Rhabditina</taxon>
        <taxon>Rhabditomorpha</taxon>
        <taxon>Strongyloidea</taxon>
        <taxon>Strongylidae</taxon>
        <taxon>Strongylus</taxon>
    </lineage>
</organism>
<dbReference type="EMBL" id="UYYB01094564">
    <property type="protein sequence ID" value="VDM74648.1"/>
    <property type="molecule type" value="Genomic_DNA"/>
</dbReference>
<reference evidence="2 3" key="1">
    <citation type="submission" date="2018-11" db="EMBL/GenBank/DDBJ databases">
        <authorList>
            <consortium name="Pathogen Informatics"/>
        </authorList>
    </citation>
    <scope>NUCLEOTIDE SEQUENCE [LARGE SCALE GENOMIC DNA]</scope>
</reference>
<feature type="compositionally biased region" description="Polar residues" evidence="1">
    <location>
        <begin position="174"/>
        <end position="191"/>
    </location>
</feature>
<feature type="region of interest" description="Disordered" evidence="1">
    <location>
        <begin position="160"/>
        <end position="350"/>
    </location>
</feature>
<sequence length="486" mass="56649">MPSSSVMIALFKPWKPKERWADEQEPVCHGRSVSSDMPGVTELAQRFERSSRSDSGDTGRTTPKAPPRVVVISKPGPEFVYSSDESKVRRVERPTYSPSDQKSVLSTTVVDIEPPGFRTVQPHYVEERYQLEEQYRSVKSYTGPKKEGYVKPREVVIPTVEKRETKESAKETVTGHTVFSSRTEQRSSPTDQQREPEIEEIRGATPVRSVVEQFESRIEEERKTPERRPYQYKEKIEEITTHEKRPSLPEREVFIPRSDLLPSRKTYTESITTSRKLSGSDREQPYRGRREITREEVTRVPPYNGLRETLTEEVSRGHPYTETREVRREEVERSLTDSEEYRRRTPPERERVVPVEKMENVQKEDVTMETMTTESVRTFPRVVVPKQRSPTPPRAVKSTLEIAKEEYKEEKKQPEKPPRDFRETLTERSERTERTETMETTETYKRTGKVEDTTRTPASTPVPPLRPVTVSRYFWLEVSPSLKNLI</sequence>
<protein>
    <submittedName>
        <fullName evidence="2">Uncharacterized protein</fullName>
    </submittedName>
</protein>
<feature type="compositionally biased region" description="Basic and acidic residues" evidence="1">
    <location>
        <begin position="45"/>
        <end position="57"/>
    </location>
</feature>
<feature type="compositionally biased region" description="Basic and acidic residues" evidence="1">
    <location>
        <begin position="160"/>
        <end position="170"/>
    </location>
</feature>
<dbReference type="Proteomes" id="UP000270094">
    <property type="component" value="Unassembled WGS sequence"/>
</dbReference>
<feature type="compositionally biased region" description="Polar residues" evidence="1">
    <location>
        <begin position="268"/>
        <end position="277"/>
    </location>
</feature>
<feature type="compositionally biased region" description="Basic and acidic residues" evidence="1">
    <location>
        <begin position="405"/>
        <end position="454"/>
    </location>
</feature>
<dbReference type="OrthoDB" id="5844170at2759"/>
<keyword evidence="3" id="KW-1185">Reference proteome</keyword>
<evidence type="ECO:0000256" key="1">
    <source>
        <dbReference type="SAM" id="MobiDB-lite"/>
    </source>
</evidence>
<feature type="region of interest" description="Disordered" evidence="1">
    <location>
        <begin position="28"/>
        <end position="71"/>
    </location>
</feature>
<feature type="compositionally biased region" description="Basic and acidic residues" evidence="1">
    <location>
        <begin position="278"/>
        <end position="298"/>
    </location>
</feature>
<proteinExistence type="predicted"/>
<evidence type="ECO:0000313" key="2">
    <source>
        <dbReference type="EMBL" id="VDM74648.1"/>
    </source>
</evidence>
<accession>A0A3P7L620</accession>
<feature type="compositionally biased region" description="Basic and acidic residues" evidence="1">
    <location>
        <begin position="214"/>
        <end position="254"/>
    </location>
</feature>